<evidence type="ECO:0000256" key="2">
    <source>
        <dbReference type="SAM" id="Phobius"/>
    </source>
</evidence>
<feature type="domain" description="TmcB/TmcC TPR repeats" evidence="3">
    <location>
        <begin position="517"/>
        <end position="633"/>
    </location>
</feature>
<evidence type="ECO:0000259" key="3">
    <source>
        <dbReference type="Pfam" id="PF25474"/>
    </source>
</evidence>
<keyword evidence="2" id="KW-0812">Transmembrane</keyword>
<accession>A0A8J6B1D8</accession>
<proteinExistence type="predicted"/>
<keyword evidence="2" id="KW-1133">Transmembrane helix</keyword>
<feature type="transmembrane region" description="Helical" evidence="2">
    <location>
        <begin position="680"/>
        <end position="703"/>
    </location>
</feature>
<dbReference type="Proteomes" id="UP000717585">
    <property type="component" value="Unassembled WGS sequence"/>
</dbReference>
<reference evidence="4" key="1">
    <citation type="submission" date="2021-05" db="EMBL/GenBank/DDBJ databases">
        <title>A free-living protist that lacks canonical eukaryotic 1 DNA replication and segregation systems.</title>
        <authorList>
            <person name="Salas-Leiva D.E."/>
            <person name="Tromer E.C."/>
            <person name="Curtis B.A."/>
            <person name="Jerlstrom-Hultqvist J."/>
            <person name="Kolisko M."/>
            <person name="Yi Z."/>
            <person name="Salas-Leiva J.S."/>
            <person name="Gallot-Lavallee L."/>
            <person name="Kops G.J.P.L."/>
            <person name="Archibald J.M."/>
            <person name="Simpson A.G.B."/>
            <person name="Roger A.J."/>
        </authorList>
    </citation>
    <scope>NUCLEOTIDE SEQUENCE</scope>
    <source>
        <strain evidence="4">BICM</strain>
    </source>
</reference>
<keyword evidence="5" id="KW-1185">Reference proteome</keyword>
<gene>
    <name evidence="4" type="ORF">J8273_1130</name>
</gene>
<evidence type="ECO:0000256" key="1">
    <source>
        <dbReference type="SAM" id="MobiDB-lite"/>
    </source>
</evidence>
<dbReference type="EMBL" id="JAHDYR010000003">
    <property type="protein sequence ID" value="KAG9397220.1"/>
    <property type="molecule type" value="Genomic_DNA"/>
</dbReference>
<feature type="transmembrane region" description="Helical" evidence="2">
    <location>
        <begin position="190"/>
        <end position="217"/>
    </location>
</feature>
<feature type="transmembrane region" description="Helical" evidence="2">
    <location>
        <begin position="266"/>
        <end position="285"/>
    </location>
</feature>
<feature type="transmembrane region" description="Helical" evidence="2">
    <location>
        <begin position="320"/>
        <end position="345"/>
    </location>
</feature>
<feature type="transmembrane region" description="Helical" evidence="2">
    <location>
        <begin position="856"/>
        <end position="882"/>
    </location>
</feature>
<feature type="transmembrane region" description="Helical" evidence="2">
    <location>
        <begin position="1427"/>
        <end position="1452"/>
    </location>
</feature>
<sequence>MSSKRFDSFIDSPHTRSIASTSRNSSRMQTGAIGFLSPLDLNIFQKRLCFYVSSVRSRQWKWRRLLRVFNIVTPVFIVAISLSPDVKHRDRMLFTIIRFLLPLTYIGANTTMVISASVALAGLIIFALAWLALELLLNTNGRPLRRISLLDTLLRVLAGPLLVPCSQLLAAPLLKDGAELADLVALDFAWYFVTIASVLCRLALGVLAVFTVLVRLAHFSETVSSTSLRFVDFPTKTIFIVPLLAEAVAVVQTTAAAGLGLSIGPLIPACVICILSIASTALLVAIPPHAGLLRWGTAVWLALLPAMVAVTSVMGTSLAILGVAFAVVGAVILCGLKILILLALFKRYSEPPVDVLGLSRVSSGVLKQDSRTQTQSMTSGIIPLEHDDMPPDIGIVSLMQFVFLQVQFRGLFRAKIKHNTDRFDMLSVTSPTVRADKTRAGLIAQLFRLTQLAAARTRSASGRIHQILFSIHVDSSHDAALFDIWRTPRLIQRGALRALGFAELGMLVAVRCEANRLKQRQETGFTSDELTELHNKERQAKVLAQGARRSIHQFWKTLDSKNPRAEDLARVAENIYAQSSQADHLFIEVLRAFPHRVHLIKHYAEFLANVKQEADIAEKLREIADQISAENRNETIHSPRDDSDGESLAQSTIHNAQTVGQVLSVHGAAIQSSTIRRLKLSACTLMVTLGILFVAATLCFHVLNLLLSRMMALQYSAAEASVAAARASFLATTSVGDAGSFSTELSVNSAVDSFDSSLDGLSAVDITVIGVIASDVFSKLNDAWTMSADYTGDIPDILQYSRVSPVAFGQSLVIMLRAAATGDLTAAKISVINITRQFRLTLDRVLDSIAEALDTIWYTSAVIFLVIWIVSMAILVILQIFLMKRSFNYVRKFQERNYNIFLHIPGRLIRQMVSSTTIKAKKRQGASYLNRQALSNRRIISFKEPHDATQISMFSLGRYEGGAASHEDLTAEVTVEGDGPTTLDTVSTATDEIGKFSSDEDDDEGEALRMNQEKAIDILDNPVLTLEVNPLEGVDLAEVARTLAKQHGSLRLRLRFIWVALILMLVMGISLLCLLVGASIVLVTLYPQLTSSFTTANDIVTRLEHLQDLVDQRTWSAMRFAQGPYLDAESIHWAVRDAREDVTEAIELSVESHSIQDNLLAALNAESAAEYIETNSVLLARSAWGYNLGTRCQLTDYSYDITTETTYSSDHTTYYTERAQYGYYSDSAADLELDSDTKSSIAQAVMADSKYWKFKDTSADAIDDVKSYLLDRSKSEVESLVTEQSIVLTVQNNSLRILLGLRVVATTVLIVALLINVRLKVIDFRRLDVLREMYRMSSESAQLDDPMHTDTGMSSATTSASNLSLRSSVSRASAASAASITSRGSKHSVSLSIGSLMRSASEVTCVDGDGDTNAGFVRKMRTLSQNLFLNVIAMIVVMFCISIALNSIALAIAENIATMTLEANDNNQIKHDYLRDTSDFHTTVRQTLKTARLFAQRFKTADLYTLKSILAEDPTLFVNNYEVDDDFAATAESLQRSWADVVHIVRVSAQLGIWAASIPDSVAGSMDGYAFNITAETGSAHLSILYPDRMVYSNTASDEILSRGEQAALARSLLFDAYFAELVDSIYDCSNKLSTELSSVIDTAVTDTWSRTIVQIFLFLVFLASILGTYYMFCRSVLKIATPPALQSINVVRQQVSLLRLRRFEQISTGTLTGIAFLFTAFVSYTLIVYLPITQSAAIPIEGARAADVFNAASLLVGVASSPTTSTSDYARVTSRVREIDRAAISLSDSNTLALFADAFPDRSDDREISSPIECGGTTPREALAVFKNAVSSLDPDFGSCVCVDGTQSADFANALGVAQALAELYSSNMASLHRLVQAVHYVYWVGQAPILVICLVSLIVVYRLAFVPIFRRLSDDEAMVRGLLTMIPKDQVVPDTLLGDFLGVEKR</sequence>
<feature type="transmembrane region" description="Helical" evidence="2">
    <location>
        <begin position="1882"/>
        <end position="1903"/>
    </location>
</feature>
<dbReference type="PANTHER" id="PTHR31600:SF2">
    <property type="entry name" value="GAMETE ENRICHED GENE 10 PROTEIN-RELATED"/>
    <property type="match status" value="1"/>
</dbReference>
<feature type="transmembrane region" description="Helical" evidence="2">
    <location>
        <begin position="103"/>
        <end position="131"/>
    </location>
</feature>
<evidence type="ECO:0000313" key="5">
    <source>
        <dbReference type="Proteomes" id="UP000717585"/>
    </source>
</evidence>
<feature type="transmembrane region" description="Helical" evidence="2">
    <location>
        <begin position="292"/>
        <end position="314"/>
    </location>
</feature>
<dbReference type="InterPro" id="IPR057352">
    <property type="entry name" value="TPR_TmcB/C"/>
</dbReference>
<dbReference type="InterPro" id="IPR052994">
    <property type="entry name" value="Tiny_macrocysts_regulators"/>
</dbReference>
<dbReference type="PANTHER" id="PTHR31600">
    <property type="entry name" value="TINY MACROCYSTS PROTEIN B-RELATED"/>
    <property type="match status" value="1"/>
</dbReference>
<feature type="region of interest" description="Disordered" evidence="1">
    <location>
        <begin position="1"/>
        <end position="23"/>
    </location>
</feature>
<comment type="caution">
    <text evidence="4">The sequence shown here is derived from an EMBL/GenBank/DDBJ whole genome shotgun (WGS) entry which is preliminary data.</text>
</comment>
<feature type="transmembrane region" description="Helical" evidence="2">
    <location>
        <begin position="1653"/>
        <end position="1673"/>
    </location>
</feature>
<feature type="transmembrane region" description="Helical" evidence="2">
    <location>
        <begin position="238"/>
        <end position="260"/>
    </location>
</feature>
<feature type="transmembrane region" description="Helical" evidence="2">
    <location>
        <begin position="1710"/>
        <end position="1731"/>
    </location>
</feature>
<keyword evidence="2" id="KW-0472">Membrane</keyword>
<feature type="transmembrane region" description="Helical" evidence="2">
    <location>
        <begin position="1056"/>
        <end position="1086"/>
    </location>
</feature>
<feature type="transmembrane region" description="Helical" evidence="2">
    <location>
        <begin position="65"/>
        <end position="83"/>
    </location>
</feature>
<protein>
    <recommendedName>
        <fullName evidence="3">TmcB/TmcC TPR repeats domain-containing protein</fullName>
    </recommendedName>
</protein>
<evidence type="ECO:0000313" key="4">
    <source>
        <dbReference type="EMBL" id="KAG9397220.1"/>
    </source>
</evidence>
<organism evidence="4 5">
    <name type="scientific">Carpediemonas membranifera</name>
    <dbReference type="NCBI Taxonomy" id="201153"/>
    <lineage>
        <taxon>Eukaryota</taxon>
        <taxon>Metamonada</taxon>
        <taxon>Carpediemonas-like organisms</taxon>
        <taxon>Carpediemonas</taxon>
    </lineage>
</organism>
<dbReference type="Pfam" id="PF25474">
    <property type="entry name" value="TPR_TmcB"/>
    <property type="match status" value="1"/>
</dbReference>
<name>A0A8J6B1D8_9EUKA</name>
<feature type="transmembrane region" description="Helical" evidence="2">
    <location>
        <begin position="1297"/>
        <end position="1317"/>
    </location>
</feature>
<feature type="transmembrane region" description="Helical" evidence="2">
    <location>
        <begin position="152"/>
        <end position="170"/>
    </location>
</feature>